<evidence type="ECO:0000313" key="5">
    <source>
        <dbReference type="Proteomes" id="UP000437575"/>
    </source>
</evidence>
<dbReference type="PANTHER" id="PTHR43037:SF1">
    <property type="entry name" value="BLL1128 PROTEIN"/>
    <property type="match status" value="1"/>
</dbReference>
<evidence type="ECO:0000313" key="6">
    <source>
        <dbReference type="Proteomes" id="UP000467635"/>
    </source>
</evidence>
<accession>A0A6A8LKE0</accession>
<gene>
    <name evidence="4" type="ORF">GKC33_06340</name>
    <name evidence="3" type="ORF">GKC34_01460</name>
</gene>
<evidence type="ECO:0000313" key="3">
    <source>
        <dbReference type="EMBL" id="MSE04545.1"/>
    </source>
</evidence>
<dbReference type="InterPro" id="IPR001375">
    <property type="entry name" value="Peptidase_S9_cat"/>
</dbReference>
<dbReference type="Pfam" id="PF00326">
    <property type="entry name" value="Peptidase_S9"/>
    <property type="match status" value="1"/>
</dbReference>
<organism evidence="3 5">
    <name type="scientific">Ligilactobacillus salivarius</name>
    <dbReference type="NCBI Taxonomy" id="1624"/>
    <lineage>
        <taxon>Bacteria</taxon>
        <taxon>Bacillati</taxon>
        <taxon>Bacillota</taxon>
        <taxon>Bacilli</taxon>
        <taxon>Lactobacillales</taxon>
        <taxon>Lactobacillaceae</taxon>
        <taxon>Ligilactobacillus</taxon>
    </lineage>
</organism>
<evidence type="ECO:0000259" key="2">
    <source>
        <dbReference type="Pfam" id="PF00326"/>
    </source>
</evidence>
<dbReference type="GO" id="GO:0008236">
    <property type="term" value="F:serine-type peptidase activity"/>
    <property type="evidence" value="ECO:0007669"/>
    <property type="project" value="InterPro"/>
</dbReference>
<dbReference type="InterPro" id="IPR050955">
    <property type="entry name" value="Plant_Biomass_Hydrol_Est"/>
</dbReference>
<dbReference type="SUPFAM" id="SSF53474">
    <property type="entry name" value="alpha/beta-Hydrolases"/>
    <property type="match status" value="1"/>
</dbReference>
<feature type="domain" description="Peptidase S9 prolyl oligopeptidase catalytic" evidence="2">
    <location>
        <begin position="205"/>
        <end position="254"/>
    </location>
</feature>
<evidence type="ECO:0000256" key="1">
    <source>
        <dbReference type="ARBA" id="ARBA00022729"/>
    </source>
</evidence>
<dbReference type="GO" id="GO:0006508">
    <property type="term" value="P:proteolysis"/>
    <property type="evidence" value="ECO:0007669"/>
    <property type="project" value="InterPro"/>
</dbReference>
<dbReference type="AlphaFoldDB" id="A0A6A8LKE0"/>
<sequence length="359" mass="41339">MKIEVFFQREVINQGEYITSADVLLPEFRELDGNEINFKVKNKKVKVKSFSQFGNTLHVKFGVQKELSTLTFDVNDFVNNFELPEVDIFISEYPGANYDITYNEDPYIKQFITKTFQHKGSQVSYYMYSSGNTKKKRPLIIFLHGSGERGFVNKLPLLGNGVPKEIYKYVKEKEDAVILVPQATWAPELNGWFRENVRNSLYSLIETVAINEHIDMQRIYLTGVSNGGAATWYFAQKHPDVFAAIIPCCGYIFNDNKEFIIEDGHGRYMAPKKEEAKRLDKMPIWAFHSIDDPTVNVKGTIETIDMVRKYSDVKDNVKETIYEKGIVTPNAHASWERAFTTKEVLPWLFSQSKEGSKEV</sequence>
<name>A0A6A8LKE0_9LACO</name>
<evidence type="ECO:0000313" key="4">
    <source>
        <dbReference type="EMBL" id="MSE08335.1"/>
    </source>
</evidence>
<dbReference type="InterPro" id="IPR029058">
    <property type="entry name" value="AB_hydrolase_fold"/>
</dbReference>
<dbReference type="PANTHER" id="PTHR43037">
    <property type="entry name" value="UNNAMED PRODUCT-RELATED"/>
    <property type="match status" value="1"/>
</dbReference>
<protein>
    <submittedName>
        <fullName evidence="3">Prolyl oligopeptidase family serine peptidase</fullName>
    </submittedName>
</protein>
<dbReference type="EMBL" id="WKKX01000240">
    <property type="protein sequence ID" value="MSE08335.1"/>
    <property type="molecule type" value="Genomic_DNA"/>
</dbReference>
<comment type="caution">
    <text evidence="3">The sequence shown here is derived from an EMBL/GenBank/DDBJ whole genome shotgun (WGS) entry which is preliminary data.</text>
</comment>
<keyword evidence="1" id="KW-0732">Signal</keyword>
<dbReference type="Proteomes" id="UP000467635">
    <property type="component" value="Unassembled WGS sequence"/>
</dbReference>
<proteinExistence type="predicted"/>
<dbReference type="Gene3D" id="3.40.50.1820">
    <property type="entry name" value="alpha/beta hydrolase"/>
    <property type="match status" value="1"/>
</dbReference>
<reference evidence="5 6" key="1">
    <citation type="submission" date="2019-11" db="EMBL/GenBank/DDBJ databases">
        <title>Draft Genome Sequence of Plant Growth-Promoting Rhizosphere-Associated Bacteria.</title>
        <authorList>
            <person name="Vasilyev I.Y."/>
            <person name="Radchenko V."/>
            <person name="Ilnitskaya E.V."/>
        </authorList>
    </citation>
    <scope>NUCLEOTIDE SEQUENCE [LARGE SCALE GENOMIC DNA]</scope>
    <source>
        <strain evidence="4 6">VRA_01-1sq_f</strain>
        <strain evidence="3 5">VRA_1sq_f</strain>
    </source>
</reference>
<dbReference type="EMBL" id="WKKZ01000019">
    <property type="protein sequence ID" value="MSE04545.1"/>
    <property type="molecule type" value="Genomic_DNA"/>
</dbReference>
<dbReference type="Proteomes" id="UP000437575">
    <property type="component" value="Unassembled WGS sequence"/>
</dbReference>